<dbReference type="Gene3D" id="3.10.380.10">
    <property type="entry name" value="Colicin E3-like ribonuclease domain"/>
    <property type="match status" value="1"/>
</dbReference>
<dbReference type="EMBL" id="WIWC01000011">
    <property type="protein sequence ID" value="MQT80251.1"/>
    <property type="molecule type" value="Genomic_DNA"/>
</dbReference>
<sequence length="29" mass="3303">MHGKLEKYNKRGKVFGELDPNTGKQTTPK</sequence>
<dbReference type="EMBL" id="WIVT01000009">
    <property type="protein sequence ID" value="MQU16683.1"/>
    <property type="molecule type" value="Genomic_DNA"/>
</dbReference>
<keyword evidence="9" id="KW-1185">Reference proteome</keyword>
<evidence type="ECO:0000313" key="4">
    <source>
        <dbReference type="EMBL" id="MQT80251.1"/>
    </source>
</evidence>
<evidence type="ECO:0000313" key="5">
    <source>
        <dbReference type="EMBL" id="MQU16683.1"/>
    </source>
</evidence>
<dbReference type="GO" id="GO:0043022">
    <property type="term" value="F:ribosome binding"/>
    <property type="evidence" value="ECO:0007669"/>
    <property type="project" value="InterPro"/>
</dbReference>
<accession>A0A6A7YTF8</accession>
<dbReference type="EMBL" id="WIVW01000005">
    <property type="protein sequence ID" value="MQU26225.1"/>
    <property type="molecule type" value="Genomic_DNA"/>
</dbReference>
<protein>
    <recommendedName>
        <fullName evidence="2">Colicin E3-like ribonuclease domain-containing protein</fullName>
    </recommendedName>
</protein>
<evidence type="ECO:0000313" key="7">
    <source>
        <dbReference type="Proteomes" id="UP000437970"/>
    </source>
</evidence>
<dbReference type="InterPro" id="IPR036725">
    <property type="entry name" value="ColE3_ribonuclease_sf"/>
</dbReference>
<evidence type="ECO:0000256" key="1">
    <source>
        <dbReference type="SAM" id="MobiDB-lite"/>
    </source>
</evidence>
<feature type="domain" description="Colicin E3-like ribonuclease" evidence="2">
    <location>
        <begin position="2"/>
        <end position="28"/>
    </location>
</feature>
<dbReference type="RefSeq" id="WP_323369230.1">
    <property type="nucleotide sequence ID" value="NZ_JBITTT010000006.1"/>
</dbReference>
<proteinExistence type="predicted"/>
<evidence type="ECO:0000313" key="6">
    <source>
        <dbReference type="EMBL" id="MQU26225.1"/>
    </source>
</evidence>
<evidence type="ECO:0000259" key="2">
    <source>
        <dbReference type="Pfam" id="PF09000"/>
    </source>
</evidence>
<dbReference type="EMBL" id="WIWP01000010">
    <property type="protein sequence ID" value="MQT25858.1"/>
    <property type="molecule type" value="Genomic_DNA"/>
</dbReference>
<dbReference type="GO" id="GO:0003723">
    <property type="term" value="F:RNA binding"/>
    <property type="evidence" value="ECO:0007669"/>
    <property type="project" value="InterPro"/>
</dbReference>
<dbReference type="Proteomes" id="UP000713985">
    <property type="component" value="Unassembled WGS sequence"/>
</dbReference>
<dbReference type="Proteomes" id="UP000437970">
    <property type="component" value="Unassembled WGS sequence"/>
</dbReference>
<dbReference type="Pfam" id="PF09000">
    <property type="entry name" value="Cytotoxic"/>
    <property type="match status" value="1"/>
</dbReference>
<dbReference type="InterPro" id="IPR009105">
    <property type="entry name" value="Colicin_E3_ribonuclease"/>
</dbReference>
<dbReference type="Proteomes" id="UP000443000">
    <property type="component" value="Unassembled WGS sequence"/>
</dbReference>
<evidence type="ECO:0000313" key="3">
    <source>
        <dbReference type="EMBL" id="MQT25858.1"/>
    </source>
</evidence>
<evidence type="ECO:0000313" key="8">
    <source>
        <dbReference type="Proteomes" id="UP000443000"/>
    </source>
</evidence>
<dbReference type="AlphaFoldDB" id="A0A6A7YTF8"/>
<dbReference type="GO" id="GO:0016788">
    <property type="term" value="F:hydrolase activity, acting on ester bonds"/>
    <property type="evidence" value="ECO:0007669"/>
    <property type="project" value="InterPro"/>
</dbReference>
<gene>
    <name evidence="5" type="ORF">GHN41_09550</name>
    <name evidence="4" type="ORF">GHN86_09305</name>
    <name evidence="3" type="ORF">GHN94_08445</name>
    <name evidence="6" type="ORF">GHO29_06950</name>
</gene>
<comment type="caution">
    <text evidence="4">The sequence shown here is derived from an EMBL/GenBank/DDBJ whole genome shotgun (WGS) entry which is preliminary data.</text>
</comment>
<reference evidence="7 8" key="1">
    <citation type="submission" date="2019-10" db="EMBL/GenBank/DDBJ databases">
        <title>Evaluation of single-gene subtyping targets for Pseudomonas.</title>
        <authorList>
            <person name="Reichler S.J."/>
            <person name="Orsi R.H."/>
            <person name="Wiedmann M."/>
            <person name="Martin N.H."/>
            <person name="Murphy S.I."/>
        </authorList>
    </citation>
    <scope>NUCLEOTIDE SEQUENCE</scope>
    <source>
        <strain evidence="3 9">FSL R10-0802</strain>
        <strain evidence="5 8">FSL R10-1594</strain>
        <strain evidence="6 7">FSL R10-1984</strain>
        <strain evidence="4">FSL R10-2339</strain>
    </source>
</reference>
<name>A0A6A7YTF8_9PSED</name>
<dbReference type="SUPFAM" id="SSF63840">
    <property type="entry name" value="Ribonuclease domain of colicin E3"/>
    <property type="match status" value="1"/>
</dbReference>
<evidence type="ECO:0000313" key="9">
    <source>
        <dbReference type="Proteomes" id="UP000713985"/>
    </source>
</evidence>
<feature type="region of interest" description="Disordered" evidence="1">
    <location>
        <begin position="1"/>
        <end position="29"/>
    </location>
</feature>
<organism evidence="4">
    <name type="scientific">Pseudomonas helleri</name>
    <dbReference type="NCBI Taxonomy" id="1608996"/>
    <lineage>
        <taxon>Bacteria</taxon>
        <taxon>Pseudomonadati</taxon>
        <taxon>Pseudomonadota</taxon>
        <taxon>Gammaproteobacteria</taxon>
        <taxon>Pseudomonadales</taxon>
        <taxon>Pseudomonadaceae</taxon>
        <taxon>Pseudomonas</taxon>
    </lineage>
</organism>